<evidence type="ECO:0000313" key="1">
    <source>
        <dbReference type="EMBL" id="MBX57850.1"/>
    </source>
</evidence>
<sequence>MILNLLVLRNRGSMAKRTIMSRRGEFRNHTFFST</sequence>
<organism evidence="1">
    <name type="scientific">Rhizophora mucronata</name>
    <name type="common">Asiatic mangrove</name>
    <dbReference type="NCBI Taxonomy" id="61149"/>
    <lineage>
        <taxon>Eukaryota</taxon>
        <taxon>Viridiplantae</taxon>
        <taxon>Streptophyta</taxon>
        <taxon>Embryophyta</taxon>
        <taxon>Tracheophyta</taxon>
        <taxon>Spermatophyta</taxon>
        <taxon>Magnoliopsida</taxon>
        <taxon>eudicotyledons</taxon>
        <taxon>Gunneridae</taxon>
        <taxon>Pentapetalae</taxon>
        <taxon>rosids</taxon>
        <taxon>fabids</taxon>
        <taxon>Malpighiales</taxon>
        <taxon>Rhizophoraceae</taxon>
        <taxon>Rhizophora</taxon>
    </lineage>
</organism>
<dbReference type="AlphaFoldDB" id="A0A2P2PSZ1"/>
<dbReference type="EMBL" id="GGEC01077366">
    <property type="protein sequence ID" value="MBX57850.1"/>
    <property type="molecule type" value="Transcribed_RNA"/>
</dbReference>
<reference evidence="1" key="1">
    <citation type="submission" date="2018-02" db="EMBL/GenBank/DDBJ databases">
        <title>Rhizophora mucronata_Transcriptome.</title>
        <authorList>
            <person name="Meera S.P."/>
            <person name="Sreeshan A."/>
            <person name="Augustine A."/>
        </authorList>
    </citation>
    <scope>NUCLEOTIDE SEQUENCE</scope>
    <source>
        <tissue evidence="1">Leaf</tissue>
    </source>
</reference>
<accession>A0A2P2PSZ1</accession>
<proteinExistence type="predicted"/>
<protein>
    <submittedName>
        <fullName evidence="1">Uncharacterized protein</fullName>
    </submittedName>
</protein>
<name>A0A2P2PSZ1_RHIMU</name>